<dbReference type="GO" id="GO:0006782">
    <property type="term" value="P:protoporphyrinogen IX biosynthetic process"/>
    <property type="evidence" value="ECO:0007669"/>
    <property type="project" value="UniProtKB-UniRule"/>
</dbReference>
<feature type="domain" description="Tetrapyrrole biosynthesis uroporphyrinogen III synthase" evidence="10">
    <location>
        <begin position="26"/>
        <end position="241"/>
    </location>
</feature>
<evidence type="ECO:0000256" key="1">
    <source>
        <dbReference type="ARBA" id="ARBA00004772"/>
    </source>
</evidence>
<dbReference type="PATRIC" id="fig|45068.5.peg.313"/>
<keyword evidence="5 9" id="KW-0627">Porphyrin biosynthesis</keyword>
<comment type="function">
    <text evidence="6 9">Catalyzes cyclization of the linear tetrapyrrole, hydroxymethylbilane, to the macrocyclic uroporphyrinogen III.</text>
</comment>
<keyword evidence="12" id="KW-1185">Reference proteome</keyword>
<organism evidence="11 12">
    <name type="scientific">Legionella londiniensis</name>
    <dbReference type="NCBI Taxonomy" id="45068"/>
    <lineage>
        <taxon>Bacteria</taxon>
        <taxon>Pseudomonadati</taxon>
        <taxon>Pseudomonadota</taxon>
        <taxon>Gammaproteobacteria</taxon>
        <taxon>Legionellales</taxon>
        <taxon>Legionellaceae</taxon>
        <taxon>Legionella</taxon>
    </lineage>
</organism>
<dbReference type="SUPFAM" id="SSF69618">
    <property type="entry name" value="HemD-like"/>
    <property type="match status" value="1"/>
</dbReference>
<name>A0A0W0VSS1_9GAMM</name>
<keyword evidence="4 9" id="KW-0456">Lyase</keyword>
<dbReference type="AlphaFoldDB" id="A0A0W0VSS1"/>
<gene>
    <name evidence="11" type="primary">hemD</name>
    <name evidence="11" type="ORF">Llon_0295</name>
</gene>
<dbReference type="GO" id="GO:0004852">
    <property type="term" value="F:uroporphyrinogen-III synthase activity"/>
    <property type="evidence" value="ECO:0007669"/>
    <property type="project" value="UniProtKB-UniRule"/>
</dbReference>
<evidence type="ECO:0000259" key="10">
    <source>
        <dbReference type="Pfam" id="PF02602"/>
    </source>
</evidence>
<evidence type="ECO:0000256" key="3">
    <source>
        <dbReference type="ARBA" id="ARBA00013109"/>
    </source>
</evidence>
<proteinExistence type="inferred from homology"/>
<evidence type="ECO:0000256" key="9">
    <source>
        <dbReference type="RuleBase" id="RU366031"/>
    </source>
</evidence>
<evidence type="ECO:0000256" key="8">
    <source>
        <dbReference type="ARBA" id="ARBA00048617"/>
    </source>
</evidence>
<dbReference type="Pfam" id="PF02602">
    <property type="entry name" value="HEM4"/>
    <property type="match status" value="1"/>
</dbReference>
<dbReference type="STRING" id="45068.Llon_0295"/>
<comment type="caution">
    <text evidence="11">The sequence shown here is derived from an EMBL/GenBank/DDBJ whole genome shotgun (WGS) entry which is preliminary data.</text>
</comment>
<evidence type="ECO:0000256" key="4">
    <source>
        <dbReference type="ARBA" id="ARBA00023239"/>
    </source>
</evidence>
<dbReference type="EC" id="4.2.1.75" evidence="3 9"/>
<dbReference type="RefSeq" id="WP_058528311.1">
    <property type="nucleotide sequence ID" value="NZ_CAAAHZ010000012.1"/>
</dbReference>
<evidence type="ECO:0000256" key="2">
    <source>
        <dbReference type="ARBA" id="ARBA00008133"/>
    </source>
</evidence>
<comment type="pathway">
    <text evidence="1 9">Porphyrin-containing compound metabolism; protoporphyrin-IX biosynthesis; coproporphyrinogen-III from 5-aminolevulinate: step 3/4.</text>
</comment>
<dbReference type="InterPro" id="IPR036108">
    <property type="entry name" value="4pyrrol_syn_uPrphyn_synt_sf"/>
</dbReference>
<dbReference type="GO" id="GO:0006780">
    <property type="term" value="P:uroporphyrinogen III biosynthetic process"/>
    <property type="evidence" value="ECO:0007669"/>
    <property type="project" value="UniProtKB-UniRule"/>
</dbReference>
<evidence type="ECO:0000256" key="5">
    <source>
        <dbReference type="ARBA" id="ARBA00023244"/>
    </source>
</evidence>
<comment type="catalytic activity">
    <reaction evidence="8 9">
        <text>hydroxymethylbilane = uroporphyrinogen III + H2O</text>
        <dbReference type="Rhea" id="RHEA:18965"/>
        <dbReference type="ChEBI" id="CHEBI:15377"/>
        <dbReference type="ChEBI" id="CHEBI:57308"/>
        <dbReference type="ChEBI" id="CHEBI:57845"/>
        <dbReference type="EC" id="4.2.1.75"/>
    </reaction>
</comment>
<sequence length="258" mass="28636">MKTCNLKPLQDLRILNTRPAGQNRSLQDAIVAAGGQSIALPTISIEPLAGWAVQLPDLSLIDKAIFTSSNAVNIFFSTLSRMRMHWPETISVIAIGQSSAASLRKMGIHVDAVPAVSDSEHLLQLPIMRETNQKSVLLVKGENGRTLIADSLNQRGTHLIVLDVYRRSMPSFPQSYLNSLWNEDRFDIILVLSEQSLRNLFSLFGLEARAWLCTKPCLVISERLAKIAQTFGMGKIIMSRHDRILNDLIAFATSVRSD</sequence>
<dbReference type="InterPro" id="IPR003754">
    <property type="entry name" value="4pyrrol_synth_uPrphyn_synth"/>
</dbReference>
<evidence type="ECO:0000313" key="12">
    <source>
        <dbReference type="Proteomes" id="UP000054997"/>
    </source>
</evidence>
<dbReference type="PANTHER" id="PTHR38042">
    <property type="entry name" value="UROPORPHYRINOGEN-III SYNTHASE, CHLOROPLASTIC"/>
    <property type="match status" value="1"/>
</dbReference>
<dbReference type="PANTHER" id="PTHR38042:SF1">
    <property type="entry name" value="UROPORPHYRINOGEN-III SYNTHASE, CHLOROPLASTIC"/>
    <property type="match status" value="1"/>
</dbReference>
<reference evidence="11 12" key="1">
    <citation type="submission" date="2015-11" db="EMBL/GenBank/DDBJ databases">
        <title>Genomic analysis of 38 Legionella species identifies large and diverse effector repertoires.</title>
        <authorList>
            <person name="Burstein D."/>
            <person name="Amaro F."/>
            <person name="Zusman T."/>
            <person name="Lifshitz Z."/>
            <person name="Cohen O."/>
            <person name="Gilbert J.A."/>
            <person name="Pupko T."/>
            <person name="Shuman H.A."/>
            <person name="Segal G."/>
        </authorList>
    </citation>
    <scope>NUCLEOTIDE SEQUENCE [LARGE SCALE GENOMIC DNA]</scope>
    <source>
        <strain evidence="11 12">ATCC 49505</strain>
    </source>
</reference>
<evidence type="ECO:0000256" key="7">
    <source>
        <dbReference type="ARBA" id="ARBA00040167"/>
    </source>
</evidence>
<dbReference type="Proteomes" id="UP000054997">
    <property type="component" value="Unassembled WGS sequence"/>
</dbReference>
<evidence type="ECO:0000256" key="6">
    <source>
        <dbReference type="ARBA" id="ARBA00037589"/>
    </source>
</evidence>
<dbReference type="Gene3D" id="3.40.50.10090">
    <property type="match status" value="2"/>
</dbReference>
<dbReference type="InterPro" id="IPR039793">
    <property type="entry name" value="UROS/Hem4"/>
</dbReference>
<comment type="similarity">
    <text evidence="2 9">Belongs to the uroporphyrinogen-III synthase family.</text>
</comment>
<accession>A0A0W0VSS1</accession>
<dbReference type="EMBL" id="LNYK01000002">
    <property type="protein sequence ID" value="KTD23061.1"/>
    <property type="molecule type" value="Genomic_DNA"/>
</dbReference>
<protein>
    <recommendedName>
        <fullName evidence="7 9">Uroporphyrinogen-III synthase</fullName>
        <ecNumber evidence="3 9">4.2.1.75</ecNumber>
    </recommendedName>
</protein>
<dbReference type="CDD" id="cd06578">
    <property type="entry name" value="HemD"/>
    <property type="match status" value="1"/>
</dbReference>
<dbReference type="UniPathway" id="UPA00251">
    <property type="reaction ID" value="UER00320"/>
</dbReference>
<evidence type="ECO:0000313" key="11">
    <source>
        <dbReference type="EMBL" id="KTD23061.1"/>
    </source>
</evidence>